<feature type="transmembrane region" description="Helical" evidence="2">
    <location>
        <begin position="355"/>
        <end position="376"/>
    </location>
</feature>
<dbReference type="RefSeq" id="WP_165642597.1">
    <property type="nucleotide sequence ID" value="NZ_JAAITT010000028.1"/>
</dbReference>
<keyword evidence="5" id="KW-0378">Hydrolase</keyword>
<feature type="domain" description="AB hydrolase-1" evidence="4">
    <location>
        <begin position="72"/>
        <end position="200"/>
    </location>
</feature>
<feature type="signal peptide" evidence="3">
    <location>
        <begin position="1"/>
        <end position="27"/>
    </location>
</feature>
<feature type="transmembrane region" description="Helical" evidence="2">
    <location>
        <begin position="436"/>
        <end position="462"/>
    </location>
</feature>
<feature type="chain" id="PRO_5043476092" evidence="3">
    <location>
        <begin position="28"/>
        <end position="619"/>
    </location>
</feature>
<accession>A0AAW5C462</accession>
<keyword evidence="3" id="KW-0732">Signal</keyword>
<keyword evidence="2" id="KW-0472">Membrane</keyword>
<feature type="transmembrane region" description="Helical" evidence="2">
    <location>
        <begin position="588"/>
        <end position="612"/>
    </location>
</feature>
<keyword evidence="7" id="KW-1185">Reference proteome</keyword>
<dbReference type="AlphaFoldDB" id="A0AAW5C462"/>
<dbReference type="PANTHER" id="PTHR22946">
    <property type="entry name" value="DIENELACTONE HYDROLASE DOMAIN-CONTAINING PROTEIN-RELATED"/>
    <property type="match status" value="1"/>
</dbReference>
<evidence type="ECO:0000313" key="8">
    <source>
        <dbReference type="Proteomes" id="UP001299608"/>
    </source>
</evidence>
<evidence type="ECO:0000313" key="5">
    <source>
        <dbReference type="EMBL" id="MCG4746963.1"/>
    </source>
</evidence>
<protein>
    <submittedName>
        <fullName evidence="5">Alpha/beta fold hydrolase</fullName>
    </submittedName>
</protein>
<dbReference type="EMBL" id="JAKNGE010000019">
    <property type="protein sequence ID" value="MCG4746963.1"/>
    <property type="molecule type" value="Genomic_DNA"/>
</dbReference>
<proteinExistence type="inferred from homology"/>
<feature type="transmembrane region" description="Helical" evidence="2">
    <location>
        <begin position="519"/>
        <end position="539"/>
    </location>
</feature>
<evidence type="ECO:0000313" key="6">
    <source>
        <dbReference type="EMBL" id="NSJ50591.1"/>
    </source>
</evidence>
<dbReference type="InterPro" id="IPR000073">
    <property type="entry name" value="AB_hydrolase_1"/>
</dbReference>
<keyword evidence="2" id="KW-0812">Transmembrane</keyword>
<feature type="transmembrane region" description="Helical" evidence="2">
    <location>
        <begin position="482"/>
        <end position="498"/>
    </location>
</feature>
<dbReference type="InterPro" id="IPR029058">
    <property type="entry name" value="AB_hydrolase_fold"/>
</dbReference>
<name>A0AAW5C462_9FIRM</name>
<dbReference type="Pfam" id="PF12697">
    <property type="entry name" value="Abhydrolase_6"/>
    <property type="match status" value="1"/>
</dbReference>
<dbReference type="Gene3D" id="3.40.50.1820">
    <property type="entry name" value="alpha/beta hydrolase"/>
    <property type="match status" value="1"/>
</dbReference>
<reference evidence="5" key="3">
    <citation type="submission" date="2022-01" db="EMBL/GenBank/DDBJ databases">
        <title>Collection of gut derived symbiotic bacterial strains cultured from healthy donors.</title>
        <authorList>
            <person name="Lin H."/>
            <person name="Kohout C."/>
            <person name="Waligurski E."/>
            <person name="Pamer E.G."/>
        </authorList>
    </citation>
    <scope>NUCLEOTIDE SEQUENCE</scope>
    <source>
        <strain evidence="5">DFI.6.55</strain>
    </source>
</reference>
<dbReference type="Proteomes" id="UP000669239">
    <property type="component" value="Unassembled WGS sequence"/>
</dbReference>
<organism evidence="5 8">
    <name type="scientific">Enterocloster aldenensis</name>
    <dbReference type="NCBI Taxonomy" id="358742"/>
    <lineage>
        <taxon>Bacteria</taxon>
        <taxon>Bacillati</taxon>
        <taxon>Bacillota</taxon>
        <taxon>Clostridia</taxon>
        <taxon>Lachnospirales</taxon>
        <taxon>Lachnospiraceae</taxon>
        <taxon>Enterocloster</taxon>
    </lineage>
</organism>
<reference evidence="6 7" key="1">
    <citation type="journal article" date="2020" name="Cell Host Microbe">
        <title>Functional and Genomic Variation between Human-Derived Isolates of Lachnospiraceae Reveals Inter- and Intra-Species Diversity.</title>
        <authorList>
            <person name="Sorbara M.T."/>
            <person name="Littmann E.R."/>
            <person name="Fontana E."/>
            <person name="Moody T.U."/>
            <person name="Kohout C.E."/>
            <person name="Gjonbalaj M."/>
            <person name="Eaton V."/>
            <person name="Seok R."/>
            <person name="Leiner I.M."/>
            <person name="Pamer E.G."/>
        </authorList>
    </citation>
    <scope>NUCLEOTIDE SEQUENCE [LARGE SCALE GENOMIC DNA]</scope>
    <source>
        <strain evidence="6 7">MSK.1.17</strain>
    </source>
</reference>
<evidence type="ECO:0000313" key="7">
    <source>
        <dbReference type="Proteomes" id="UP000669239"/>
    </source>
</evidence>
<evidence type="ECO:0000256" key="1">
    <source>
        <dbReference type="ARBA" id="ARBA00038115"/>
    </source>
</evidence>
<comment type="similarity">
    <text evidence="1">Belongs to the AB hydrolase superfamily. FUS2 hydrolase family.</text>
</comment>
<dbReference type="InterPro" id="IPR050261">
    <property type="entry name" value="FrsA_esterase"/>
</dbReference>
<keyword evidence="2" id="KW-1133">Transmembrane helix</keyword>
<dbReference type="EMBL" id="JAAITT010000028">
    <property type="protein sequence ID" value="NSJ50591.1"/>
    <property type="molecule type" value="Genomic_DNA"/>
</dbReference>
<feature type="transmembrane region" description="Helical" evidence="2">
    <location>
        <begin position="396"/>
        <end position="415"/>
    </location>
</feature>
<dbReference type="Proteomes" id="UP001299608">
    <property type="component" value="Unassembled WGS sequence"/>
</dbReference>
<comment type="caution">
    <text evidence="5">The sequence shown here is derived from an EMBL/GenBank/DDBJ whole genome shotgun (WGS) entry which is preliminary data.</text>
</comment>
<evidence type="ECO:0000259" key="4">
    <source>
        <dbReference type="Pfam" id="PF12697"/>
    </source>
</evidence>
<reference evidence="6" key="2">
    <citation type="submission" date="2020-02" db="EMBL/GenBank/DDBJ databases">
        <authorList>
            <person name="Littmann E."/>
            <person name="Sorbara M."/>
        </authorList>
    </citation>
    <scope>NUCLEOTIDE SEQUENCE</scope>
    <source>
        <strain evidence="6">MSK.1.17</strain>
    </source>
</reference>
<dbReference type="PANTHER" id="PTHR22946:SF0">
    <property type="entry name" value="DIENELACTONE HYDROLASE DOMAIN-CONTAINING PROTEIN"/>
    <property type="match status" value="1"/>
</dbReference>
<feature type="transmembrane region" description="Helical" evidence="2">
    <location>
        <begin position="308"/>
        <end position="334"/>
    </location>
</feature>
<feature type="transmembrane region" description="Helical" evidence="2">
    <location>
        <begin position="559"/>
        <end position="576"/>
    </location>
</feature>
<evidence type="ECO:0000256" key="2">
    <source>
        <dbReference type="SAM" id="Phobius"/>
    </source>
</evidence>
<evidence type="ECO:0000256" key="3">
    <source>
        <dbReference type="SAM" id="SignalP"/>
    </source>
</evidence>
<dbReference type="SUPFAM" id="SSF53474">
    <property type="entry name" value="alpha/beta-Hydrolases"/>
    <property type="match status" value="1"/>
</dbReference>
<sequence>MGKWMKNSSKRLLAISVLLMLISMVMAGTLQSDFGKVTVKKIKVETDAGLTMGGLLYVPDSATEENPAPAAVVVHGWWKTKESQSSTAMELARRGIVALAIDMYGHGDSSNVKFNFVDSYNGLELLAALPYVDADRLGITGHSMGGKCCTAVTEWADQGGSVDVAAMVIAGTDPTYQDKDGAWINAYGSRDVCMIAARYDDFEYHGSTIHGPWYNAPRDYASTDRAKSFVNFGENPANIKDEVQVGKVYEKEIDGRIAKRLLYTPTQIHSWFVLSPVSTGMTVSFLQDSLGAPNPLGASNQLGFIKELFTALGLVGMFMFMVSLVYVLIETPAFACLKASKKVEPLPAPKGRGLAWFWGAILVTAVVSYATLFPIATWVNTAPPDPLLPIIQAKSLGIWGVISGAVSLLIMYLNYRFYGKHNGIDLRERGIILPKGIFAKTVLLGIIAPLAAYGFVFLADYFFTTDFRFWTFAARAFESDKAFYTLVSLPLFLMYYIPNSLATNCFRYNRIGGREWINTLIVSVGNALGCIGLLAVQYITFAATGYSRWHDNGSVKSAIGWSYAVVAILIIAPIVARKIYKKTNNPYLAGIINGIIVAIISCTSTSTILYTVGTSYIPH</sequence>
<dbReference type="GO" id="GO:0016787">
    <property type="term" value="F:hydrolase activity"/>
    <property type="evidence" value="ECO:0007669"/>
    <property type="project" value="UniProtKB-KW"/>
</dbReference>
<gene>
    <name evidence="6" type="ORF">G5B36_18045</name>
    <name evidence="5" type="ORF">L0N08_16180</name>
</gene>